<dbReference type="AlphaFoldDB" id="D0FH60"/>
<evidence type="ECO:0000256" key="10">
    <source>
        <dbReference type="HAMAP-Rule" id="MF_01328"/>
    </source>
</evidence>
<evidence type="ECO:0000256" key="8">
    <source>
        <dbReference type="ARBA" id="ARBA00053102"/>
    </source>
</evidence>
<evidence type="ECO:0000256" key="4">
    <source>
        <dbReference type="ARBA" id="ARBA00022884"/>
    </source>
</evidence>
<evidence type="ECO:0000313" key="12">
    <source>
        <dbReference type="EMBL" id="ACX55827.1"/>
    </source>
</evidence>
<evidence type="ECO:0000256" key="5">
    <source>
        <dbReference type="ARBA" id="ARBA00022980"/>
    </source>
</evidence>
<name>D0FH60_STAEP</name>
<dbReference type="SUPFAM" id="SSF52166">
    <property type="entry name" value="Ribosomal protein L4"/>
    <property type="match status" value="1"/>
</dbReference>
<proteinExistence type="inferred from homology"/>
<dbReference type="FunFam" id="3.40.1370.10:FF:000003">
    <property type="entry name" value="50S ribosomal protein L4"/>
    <property type="match status" value="1"/>
</dbReference>
<comment type="similarity">
    <text evidence="1 10">Belongs to the universal ribosomal protein uL4 family.</text>
</comment>
<sequence>MANYDVLKVDGSKSGSVELNDAVFAIEPNNSVLFEAINLQRASLRQGTHAVKNRSAVRGGGRKPWRQKGTGGRARQGTIRAPQWRGGGVVFGPTPRSYAYKMPKKMRRSALRSALSFKVQENSFTIVDTFGFEAPKTKEFKNVLTTLEQPKKVLVVTESEDVNVELSARNIPGVQVTTAQGLNVLDLTSADSVIITEAAAKKVEEVLA</sequence>
<dbReference type="GO" id="GO:0005840">
    <property type="term" value="C:ribosome"/>
    <property type="evidence" value="ECO:0007669"/>
    <property type="project" value="UniProtKB-KW"/>
</dbReference>
<reference evidence="12" key="1">
    <citation type="journal article" date="2010" name="Antimicrob. Agents Chemother.">
        <title>Polyphyletic emergence of linezolid-resistant staphylococci in the United States.</title>
        <authorList>
            <person name="Wong A."/>
            <person name="Reddy S.P."/>
            <person name="Smyth D.S."/>
            <person name="Aguero-Rosenfeld M.E."/>
            <person name="Sakoulas G."/>
            <person name="Robinson D.A."/>
        </authorList>
    </citation>
    <scope>NUCLEOTIDE SEQUENCE</scope>
    <source>
        <strain evidence="12">1165</strain>
    </source>
</reference>
<evidence type="ECO:0000256" key="7">
    <source>
        <dbReference type="ARBA" id="ARBA00035244"/>
    </source>
</evidence>
<dbReference type="PANTHER" id="PTHR10746">
    <property type="entry name" value="50S RIBOSOMAL PROTEIN L4"/>
    <property type="match status" value="1"/>
</dbReference>
<dbReference type="GO" id="GO:0006412">
    <property type="term" value="P:translation"/>
    <property type="evidence" value="ECO:0007669"/>
    <property type="project" value="UniProtKB-UniRule"/>
</dbReference>
<evidence type="ECO:0000256" key="1">
    <source>
        <dbReference type="ARBA" id="ARBA00010528"/>
    </source>
</evidence>
<dbReference type="EMBL" id="GQ995198">
    <property type="protein sequence ID" value="ACX55827.1"/>
    <property type="molecule type" value="Genomic_DNA"/>
</dbReference>
<dbReference type="InterPro" id="IPR013005">
    <property type="entry name" value="Ribosomal_uL4-like"/>
</dbReference>
<evidence type="ECO:0000256" key="9">
    <source>
        <dbReference type="ARBA" id="ARBA00055590"/>
    </source>
</evidence>
<accession>D0FH60</accession>
<dbReference type="GO" id="GO:1990904">
    <property type="term" value="C:ribonucleoprotein complex"/>
    <property type="evidence" value="ECO:0007669"/>
    <property type="project" value="UniProtKB-KW"/>
</dbReference>
<comment type="function">
    <text evidence="8 10">Forms part of the polypeptide exit tunnel.</text>
</comment>
<evidence type="ECO:0000256" key="6">
    <source>
        <dbReference type="ARBA" id="ARBA00023274"/>
    </source>
</evidence>
<dbReference type="GO" id="GO:0003735">
    <property type="term" value="F:structural constituent of ribosome"/>
    <property type="evidence" value="ECO:0007669"/>
    <property type="project" value="InterPro"/>
</dbReference>
<comment type="function">
    <text evidence="9 10">One of the primary rRNA binding proteins, this protein initially binds near the 5'-end of the 23S rRNA. It is important during the early stages of 50S assembly. It makes multiple contacts with different domains of the 23S rRNA in the assembled 50S subunit and ribosome.</text>
</comment>
<evidence type="ECO:0000256" key="3">
    <source>
        <dbReference type="ARBA" id="ARBA00022730"/>
    </source>
</evidence>
<dbReference type="PANTHER" id="PTHR10746:SF6">
    <property type="entry name" value="LARGE RIBOSOMAL SUBUNIT PROTEIN UL4M"/>
    <property type="match status" value="1"/>
</dbReference>
<dbReference type="NCBIfam" id="TIGR03953">
    <property type="entry name" value="rplD_bact"/>
    <property type="match status" value="1"/>
</dbReference>
<dbReference type="Pfam" id="PF00573">
    <property type="entry name" value="Ribosomal_L4"/>
    <property type="match status" value="1"/>
</dbReference>
<dbReference type="GO" id="GO:0019843">
    <property type="term" value="F:rRNA binding"/>
    <property type="evidence" value="ECO:0007669"/>
    <property type="project" value="UniProtKB-UniRule"/>
</dbReference>
<evidence type="ECO:0000256" key="2">
    <source>
        <dbReference type="ARBA" id="ARBA00011838"/>
    </source>
</evidence>
<keyword evidence="4 10" id="KW-0694">RNA-binding</keyword>
<dbReference type="Gene3D" id="3.40.1370.10">
    <property type="match status" value="1"/>
</dbReference>
<dbReference type="InterPro" id="IPR002136">
    <property type="entry name" value="Ribosomal_uL4"/>
</dbReference>
<keyword evidence="6 10" id="KW-0687">Ribonucleoprotein</keyword>
<dbReference type="InterPro" id="IPR023574">
    <property type="entry name" value="Ribosomal_uL4_dom_sf"/>
</dbReference>
<keyword evidence="5 10" id="KW-0689">Ribosomal protein</keyword>
<protein>
    <recommendedName>
        <fullName evidence="7 10">Large ribosomal subunit protein uL4</fullName>
    </recommendedName>
</protein>
<feature type="region of interest" description="Disordered" evidence="11">
    <location>
        <begin position="54"/>
        <end position="75"/>
    </location>
</feature>
<keyword evidence="3 10" id="KW-0699">rRNA-binding</keyword>
<comment type="subunit">
    <text evidence="2 10">Part of the 50S ribosomal subunit.</text>
</comment>
<gene>
    <name evidence="10 12" type="primary">rplD</name>
    <name evidence="12" type="ORF">SERP_1830</name>
</gene>
<organism evidence="12">
    <name type="scientific">Staphylococcus epidermidis</name>
    <dbReference type="NCBI Taxonomy" id="1282"/>
    <lineage>
        <taxon>Bacteria</taxon>
        <taxon>Bacillati</taxon>
        <taxon>Bacillota</taxon>
        <taxon>Bacilli</taxon>
        <taxon>Bacillales</taxon>
        <taxon>Staphylococcaceae</taxon>
        <taxon>Staphylococcus</taxon>
    </lineage>
</organism>
<dbReference type="HAMAP" id="MF_01328_B">
    <property type="entry name" value="Ribosomal_uL4_B"/>
    <property type="match status" value="1"/>
</dbReference>
<evidence type="ECO:0000256" key="11">
    <source>
        <dbReference type="SAM" id="MobiDB-lite"/>
    </source>
</evidence>